<evidence type="ECO:0000313" key="7">
    <source>
        <dbReference type="Proteomes" id="UP000824890"/>
    </source>
</evidence>
<evidence type="ECO:0000313" key="6">
    <source>
        <dbReference type="EMBL" id="KAH0899944.1"/>
    </source>
</evidence>
<evidence type="ECO:0000256" key="4">
    <source>
        <dbReference type="ARBA" id="ARBA00022840"/>
    </source>
</evidence>
<reference evidence="6 7" key="1">
    <citation type="submission" date="2021-05" db="EMBL/GenBank/DDBJ databases">
        <title>Genome Assembly of Synthetic Allotetraploid Brassica napus Reveals Homoeologous Exchanges between Subgenomes.</title>
        <authorList>
            <person name="Davis J.T."/>
        </authorList>
    </citation>
    <scope>NUCLEOTIDE SEQUENCE [LARGE SCALE GENOMIC DNA]</scope>
    <source>
        <strain evidence="7">cv. Da-Ae</strain>
        <tissue evidence="6">Seedling</tissue>
    </source>
</reference>
<keyword evidence="7" id="KW-1185">Reference proteome</keyword>
<proteinExistence type="predicted"/>
<evidence type="ECO:0000259" key="5">
    <source>
        <dbReference type="Pfam" id="PF00176"/>
    </source>
</evidence>
<dbReference type="InterPro" id="IPR038718">
    <property type="entry name" value="SNF2-like_sf"/>
</dbReference>
<organism evidence="6 7">
    <name type="scientific">Brassica napus</name>
    <name type="common">Rape</name>
    <dbReference type="NCBI Taxonomy" id="3708"/>
    <lineage>
        <taxon>Eukaryota</taxon>
        <taxon>Viridiplantae</taxon>
        <taxon>Streptophyta</taxon>
        <taxon>Embryophyta</taxon>
        <taxon>Tracheophyta</taxon>
        <taxon>Spermatophyta</taxon>
        <taxon>Magnoliopsida</taxon>
        <taxon>eudicotyledons</taxon>
        <taxon>Gunneridae</taxon>
        <taxon>Pentapetalae</taxon>
        <taxon>rosids</taxon>
        <taxon>malvids</taxon>
        <taxon>Brassicales</taxon>
        <taxon>Brassicaceae</taxon>
        <taxon>Brassiceae</taxon>
        <taxon>Brassica</taxon>
    </lineage>
</organism>
<feature type="domain" description="SNF2 N-terminal" evidence="5">
    <location>
        <begin position="35"/>
        <end position="187"/>
    </location>
</feature>
<dbReference type="Pfam" id="PF00176">
    <property type="entry name" value="SNF2-rel_dom"/>
    <property type="match status" value="1"/>
</dbReference>
<sequence length="229" mass="26025">MLQEHFSLNKWNLLHILSEAYHGYGDDSLFFTIVAHTIKNANAHHSRAVCNLKAFRGRAVTPIQNGSFDLYSLMTFLRFEPFSIKSYWQSLIQHPLGQGNKNRLSRLQVLMATTSLRRTKEKSLIGLPPKIVGTCYADLSAEERQIYDHMEGEAKGLVQNLINSGSLMHNYSTVLSIILRLTQLYDDASLYPPELRSLNTLTSIEDVTDKSELLQKPIAILQDGEDLRF</sequence>
<dbReference type="Gene3D" id="3.40.50.10810">
    <property type="entry name" value="Tandem AAA-ATPase domain"/>
    <property type="match status" value="1"/>
</dbReference>
<accession>A0ABQ8B564</accession>
<keyword evidence="2" id="KW-0378">Hydrolase</keyword>
<evidence type="ECO:0000256" key="3">
    <source>
        <dbReference type="ARBA" id="ARBA00022806"/>
    </source>
</evidence>
<protein>
    <recommendedName>
        <fullName evidence="5">SNF2 N-terminal domain-containing protein</fullName>
    </recommendedName>
</protein>
<keyword evidence="1" id="KW-0547">Nucleotide-binding</keyword>
<dbReference type="SUPFAM" id="SSF52540">
    <property type="entry name" value="P-loop containing nucleoside triphosphate hydrolases"/>
    <property type="match status" value="1"/>
</dbReference>
<dbReference type="EMBL" id="JAGKQM010000012">
    <property type="protein sequence ID" value="KAH0899944.1"/>
    <property type="molecule type" value="Genomic_DNA"/>
</dbReference>
<evidence type="ECO:0000256" key="2">
    <source>
        <dbReference type="ARBA" id="ARBA00022801"/>
    </source>
</evidence>
<keyword evidence="4" id="KW-0067">ATP-binding</keyword>
<dbReference type="PANTHER" id="PTHR45626">
    <property type="entry name" value="TRANSCRIPTION TERMINATION FACTOR 2-RELATED"/>
    <property type="match status" value="1"/>
</dbReference>
<comment type="caution">
    <text evidence="6">The sequence shown here is derived from an EMBL/GenBank/DDBJ whole genome shotgun (WGS) entry which is preliminary data.</text>
</comment>
<name>A0ABQ8B564_BRANA</name>
<keyword evidence="3" id="KW-0347">Helicase</keyword>
<evidence type="ECO:0000256" key="1">
    <source>
        <dbReference type="ARBA" id="ARBA00022741"/>
    </source>
</evidence>
<dbReference type="Proteomes" id="UP000824890">
    <property type="component" value="Unassembled WGS sequence"/>
</dbReference>
<dbReference type="PANTHER" id="PTHR45626:SF17">
    <property type="entry name" value="HELICASE-LIKE TRANSCRIPTION FACTOR"/>
    <property type="match status" value="1"/>
</dbReference>
<dbReference type="InterPro" id="IPR027417">
    <property type="entry name" value="P-loop_NTPase"/>
</dbReference>
<gene>
    <name evidence="6" type="ORF">HID58_049512</name>
</gene>
<dbReference type="InterPro" id="IPR050628">
    <property type="entry name" value="SNF2_RAD54_helicase_TF"/>
</dbReference>
<dbReference type="InterPro" id="IPR000330">
    <property type="entry name" value="SNF2_N"/>
</dbReference>